<dbReference type="EMBL" id="UWOC01000033">
    <property type="protein sequence ID" value="VCU07297.1"/>
    <property type="molecule type" value="Genomic_DNA"/>
</dbReference>
<reference evidence="8" key="1">
    <citation type="submission" date="2018-10" db="EMBL/GenBank/DDBJ databases">
        <authorList>
            <person name="Peiro R."/>
            <person name="Begona"/>
            <person name="Cbmso G."/>
            <person name="Lopez M."/>
            <person name="Gonzalez S."/>
            <person name="Sacristan E."/>
            <person name="Castillo E."/>
        </authorList>
    </citation>
    <scope>NUCLEOTIDE SEQUENCE [LARGE SCALE GENOMIC DNA]</scope>
</reference>
<keyword evidence="3" id="KW-1003">Cell membrane</keyword>
<dbReference type="Proteomes" id="UP000289200">
    <property type="component" value="Unassembled WGS sequence"/>
</dbReference>
<comment type="subcellular location">
    <subcellularLocation>
        <location evidence="1">Cell membrane</location>
        <topology evidence="1">Multi-pass membrane protein</topology>
    </subcellularLocation>
</comment>
<evidence type="ECO:0000256" key="1">
    <source>
        <dbReference type="ARBA" id="ARBA00004651"/>
    </source>
</evidence>
<evidence type="ECO:0000256" key="5">
    <source>
        <dbReference type="ARBA" id="ARBA00022989"/>
    </source>
</evidence>
<sequence>MRRLVPHPVLSVVIAIVWLALVNSAAPGHVLLAAVLGLAIPHYSNRYWPDQVVIRRPLRIVDYIAVVAWDILMSNVQVAWLVLFRSGPRLHSVLITVPIDLPHPTAITVLTGTITMTPGTVSADVAADGRAVLVHCLDADDPDAVVHQIKDRYERRLKEIFA</sequence>
<evidence type="ECO:0000256" key="4">
    <source>
        <dbReference type="ARBA" id="ARBA00022692"/>
    </source>
</evidence>
<gene>
    <name evidence="7" type="primary">mrpE</name>
    <name evidence="7" type="ORF">RHODGE_RHODGE_00583</name>
</gene>
<comment type="caution">
    <text evidence="7">The sequence shown here is derived from an EMBL/GenBank/DDBJ whole genome shotgun (WGS) entry which is preliminary data.</text>
</comment>
<dbReference type="InterPro" id="IPR002758">
    <property type="entry name" value="Cation_antiport_E"/>
</dbReference>
<keyword evidence="4" id="KW-0812">Transmembrane</keyword>
<dbReference type="AlphaFoldDB" id="A0A447CQ46"/>
<dbReference type="NCBIfam" id="NF006518">
    <property type="entry name" value="PRK08965.1-2"/>
    <property type="match status" value="1"/>
</dbReference>
<evidence type="ECO:0000256" key="2">
    <source>
        <dbReference type="ARBA" id="ARBA00006228"/>
    </source>
</evidence>
<keyword evidence="5" id="KW-1133">Transmembrane helix</keyword>
<dbReference type="RefSeq" id="WP_129607687.1">
    <property type="nucleotide sequence ID" value="NZ_UWOC01000033.1"/>
</dbReference>
<dbReference type="Pfam" id="PF01899">
    <property type="entry name" value="MNHE"/>
    <property type="match status" value="1"/>
</dbReference>
<comment type="similarity">
    <text evidence="2">Belongs to the CPA3 antiporters (TC 2.A.63) subunit E family.</text>
</comment>
<keyword evidence="8" id="KW-1185">Reference proteome</keyword>
<protein>
    <submittedName>
        <fullName evidence="7">Na(+)/H(+) antiporter subunit E</fullName>
    </submittedName>
</protein>
<keyword evidence="6" id="KW-0472">Membrane</keyword>
<dbReference type="PANTHER" id="PTHR34584">
    <property type="entry name" value="NA(+)/H(+) ANTIPORTER SUBUNIT E1"/>
    <property type="match status" value="1"/>
</dbReference>
<dbReference type="PIRSF" id="PIRSF019239">
    <property type="entry name" value="MrpE"/>
    <property type="match status" value="1"/>
</dbReference>
<evidence type="ECO:0000313" key="7">
    <source>
        <dbReference type="EMBL" id="VCU07297.1"/>
    </source>
</evidence>
<organism evidence="7 8">
    <name type="scientific">Rhodoplanes serenus</name>
    <dbReference type="NCBI Taxonomy" id="200615"/>
    <lineage>
        <taxon>Bacteria</taxon>
        <taxon>Pseudomonadati</taxon>
        <taxon>Pseudomonadota</taxon>
        <taxon>Alphaproteobacteria</taxon>
        <taxon>Hyphomicrobiales</taxon>
        <taxon>Nitrobacteraceae</taxon>
        <taxon>Rhodoplanes</taxon>
    </lineage>
</organism>
<dbReference type="PANTHER" id="PTHR34584:SF1">
    <property type="entry name" value="NA(+)_H(+) ANTIPORTER SUBUNIT E1"/>
    <property type="match status" value="1"/>
</dbReference>
<name>A0A447CQ46_9BRAD</name>
<dbReference type="OrthoDB" id="9807187at2"/>
<evidence type="ECO:0000256" key="6">
    <source>
        <dbReference type="ARBA" id="ARBA00023136"/>
    </source>
</evidence>
<accession>A0A447CQ46</accession>
<evidence type="ECO:0000256" key="3">
    <source>
        <dbReference type="ARBA" id="ARBA00022475"/>
    </source>
</evidence>
<dbReference type="GO" id="GO:0008324">
    <property type="term" value="F:monoatomic cation transmembrane transporter activity"/>
    <property type="evidence" value="ECO:0007669"/>
    <property type="project" value="InterPro"/>
</dbReference>
<proteinExistence type="inferred from homology"/>
<evidence type="ECO:0000313" key="8">
    <source>
        <dbReference type="Proteomes" id="UP000289200"/>
    </source>
</evidence>
<dbReference type="GO" id="GO:0005886">
    <property type="term" value="C:plasma membrane"/>
    <property type="evidence" value="ECO:0007669"/>
    <property type="project" value="UniProtKB-SubCell"/>
</dbReference>